<reference evidence="3" key="2">
    <citation type="submission" date="2015-01" db="EMBL/GenBank/DDBJ databases">
        <title>Evolutionary Origins and Diversification of the Mycorrhizal Mutualists.</title>
        <authorList>
            <consortium name="DOE Joint Genome Institute"/>
            <consortium name="Mycorrhizal Genomics Consortium"/>
            <person name="Kohler A."/>
            <person name="Kuo A."/>
            <person name="Nagy L.G."/>
            <person name="Floudas D."/>
            <person name="Copeland A."/>
            <person name="Barry K.W."/>
            <person name="Cichocki N."/>
            <person name="Veneault-Fourrey C."/>
            <person name="LaButti K."/>
            <person name="Lindquist E.A."/>
            <person name="Lipzen A."/>
            <person name="Lundell T."/>
            <person name="Morin E."/>
            <person name="Murat C."/>
            <person name="Riley R."/>
            <person name="Ohm R."/>
            <person name="Sun H."/>
            <person name="Tunlid A."/>
            <person name="Henrissat B."/>
            <person name="Grigoriev I.V."/>
            <person name="Hibbett D.S."/>
            <person name="Martin F."/>
        </authorList>
    </citation>
    <scope>NUCLEOTIDE SEQUENCE [LARGE SCALE GENOMIC DNA]</scope>
    <source>
        <strain evidence="3">Foug A</strain>
    </source>
</reference>
<reference evidence="2 3" key="1">
    <citation type="submission" date="2014-04" db="EMBL/GenBank/DDBJ databases">
        <authorList>
            <consortium name="DOE Joint Genome Institute"/>
            <person name="Kuo A."/>
            <person name="Kohler A."/>
            <person name="Nagy L.G."/>
            <person name="Floudas D."/>
            <person name="Copeland A."/>
            <person name="Barry K.W."/>
            <person name="Cichocki N."/>
            <person name="Veneault-Fourrey C."/>
            <person name="LaButti K."/>
            <person name="Lindquist E.A."/>
            <person name="Lipzen A."/>
            <person name="Lundell T."/>
            <person name="Morin E."/>
            <person name="Murat C."/>
            <person name="Sun H."/>
            <person name="Tunlid A."/>
            <person name="Henrissat B."/>
            <person name="Grigoriev I.V."/>
            <person name="Hibbett D.S."/>
            <person name="Martin F."/>
            <person name="Nordberg H.P."/>
            <person name="Cantor M.N."/>
            <person name="Hua S.X."/>
        </authorList>
    </citation>
    <scope>NUCLEOTIDE SEQUENCE [LARGE SCALE GENOMIC DNA]</scope>
    <source>
        <strain evidence="2 3">Foug A</strain>
    </source>
</reference>
<dbReference type="GO" id="GO:0031417">
    <property type="term" value="C:NatC complex"/>
    <property type="evidence" value="ECO:0007669"/>
    <property type="project" value="InterPro"/>
</dbReference>
<gene>
    <name evidence="2" type="ORF">SCLCIDRAFT_56901</name>
</gene>
<evidence type="ECO:0000313" key="2">
    <source>
        <dbReference type="EMBL" id="KIM52351.1"/>
    </source>
</evidence>
<dbReference type="HOGENOM" id="CLU_076902_4_5_1"/>
<evidence type="ECO:0000259" key="1">
    <source>
        <dbReference type="Pfam" id="PF01423"/>
    </source>
</evidence>
<dbReference type="InterPro" id="IPR034110">
    <property type="entry name" value="LSMD1_Sm"/>
</dbReference>
<protein>
    <recommendedName>
        <fullName evidence="1">Sm domain-containing protein</fullName>
    </recommendedName>
</protein>
<dbReference type="InterPro" id="IPR010920">
    <property type="entry name" value="LSM_dom_sf"/>
</dbReference>
<evidence type="ECO:0000313" key="3">
    <source>
        <dbReference type="Proteomes" id="UP000053989"/>
    </source>
</evidence>
<dbReference type="OrthoDB" id="368909at2759"/>
<dbReference type="Pfam" id="PF01423">
    <property type="entry name" value="LSM"/>
    <property type="match status" value="1"/>
</dbReference>
<dbReference type="CDD" id="cd06168">
    <property type="entry name" value="LSMD1"/>
    <property type="match status" value="1"/>
</dbReference>
<name>A0A0C3D892_9AGAM</name>
<dbReference type="Proteomes" id="UP000053989">
    <property type="component" value="Unassembled WGS sequence"/>
</dbReference>
<accession>A0A0C3D892</accession>
<dbReference type="InterPro" id="IPR001163">
    <property type="entry name" value="Sm_dom_euk/arc"/>
</dbReference>
<proteinExistence type="predicted"/>
<dbReference type="SUPFAM" id="SSF50182">
    <property type="entry name" value="Sm-like ribonucleoproteins"/>
    <property type="match status" value="1"/>
</dbReference>
<feature type="non-terminal residue" evidence="2">
    <location>
        <position position="1"/>
    </location>
</feature>
<keyword evidence="3" id="KW-1185">Reference proteome</keyword>
<dbReference type="AlphaFoldDB" id="A0A0C3D892"/>
<dbReference type="Gene3D" id="2.30.30.100">
    <property type="match status" value="1"/>
</dbReference>
<feature type="non-terminal residue" evidence="2">
    <location>
        <position position="72"/>
    </location>
</feature>
<dbReference type="EMBL" id="KN822213">
    <property type="protein sequence ID" value="KIM52351.1"/>
    <property type="molecule type" value="Genomic_DNA"/>
</dbReference>
<dbReference type="STRING" id="1036808.A0A0C3D892"/>
<feature type="domain" description="Sm" evidence="1">
    <location>
        <begin position="2"/>
        <end position="58"/>
    </location>
</feature>
<dbReference type="InParanoid" id="A0A0C3D892"/>
<sequence>VKELFKQTLRVFTKDNRVFLGTFMGTDQQLNLLFINAEEFILRSPFNSNGRYVGQVMIPWRLIKQVEAQARR</sequence>
<organism evidence="2 3">
    <name type="scientific">Scleroderma citrinum Foug A</name>
    <dbReference type="NCBI Taxonomy" id="1036808"/>
    <lineage>
        <taxon>Eukaryota</taxon>
        <taxon>Fungi</taxon>
        <taxon>Dikarya</taxon>
        <taxon>Basidiomycota</taxon>
        <taxon>Agaricomycotina</taxon>
        <taxon>Agaricomycetes</taxon>
        <taxon>Agaricomycetidae</taxon>
        <taxon>Boletales</taxon>
        <taxon>Sclerodermatineae</taxon>
        <taxon>Sclerodermataceae</taxon>
        <taxon>Scleroderma</taxon>
    </lineage>
</organism>